<feature type="transmembrane region" description="Helical" evidence="5">
    <location>
        <begin position="96"/>
        <end position="117"/>
    </location>
</feature>
<keyword evidence="4 5" id="KW-0472">Membrane</keyword>
<dbReference type="InterPro" id="IPR020846">
    <property type="entry name" value="MFS_dom"/>
</dbReference>
<dbReference type="PROSITE" id="PS50850">
    <property type="entry name" value="MFS"/>
    <property type="match status" value="1"/>
</dbReference>
<feature type="transmembrane region" description="Helical" evidence="5">
    <location>
        <begin position="282"/>
        <end position="308"/>
    </location>
</feature>
<dbReference type="InterPro" id="IPR005829">
    <property type="entry name" value="Sugar_transporter_CS"/>
</dbReference>
<evidence type="ECO:0000256" key="5">
    <source>
        <dbReference type="SAM" id="Phobius"/>
    </source>
</evidence>
<evidence type="ECO:0000256" key="3">
    <source>
        <dbReference type="ARBA" id="ARBA00022989"/>
    </source>
</evidence>
<feature type="transmembrane region" description="Helical" evidence="5">
    <location>
        <begin position="356"/>
        <end position="375"/>
    </location>
</feature>
<name>A0A0F8U0Z7_9EURO</name>
<feature type="transmembrane region" description="Helical" evidence="5">
    <location>
        <begin position="64"/>
        <end position="84"/>
    </location>
</feature>
<dbReference type="EMBL" id="JZBS01003859">
    <property type="protein sequence ID" value="KKK13223.1"/>
    <property type="molecule type" value="Genomic_DNA"/>
</dbReference>
<evidence type="ECO:0000313" key="8">
    <source>
        <dbReference type="Proteomes" id="UP000034291"/>
    </source>
</evidence>
<evidence type="ECO:0000256" key="4">
    <source>
        <dbReference type="ARBA" id="ARBA00023136"/>
    </source>
</evidence>
<feature type="transmembrane region" description="Helical" evidence="5">
    <location>
        <begin position="253"/>
        <end position="270"/>
    </location>
</feature>
<comment type="caution">
    <text evidence="7">The sequence shown here is derived from an EMBL/GenBank/DDBJ whole genome shotgun (WGS) entry which is preliminary data.</text>
</comment>
<keyword evidence="2 5" id="KW-0812">Transmembrane</keyword>
<comment type="subcellular location">
    <subcellularLocation>
        <location evidence="1">Membrane</location>
        <topology evidence="1">Multi-pass membrane protein</topology>
    </subcellularLocation>
</comment>
<dbReference type="PANTHER" id="PTHR23501:SF94">
    <property type="entry name" value="MAJOR FACILITATOR SUPERFAMILY (MFS) PROFILE DOMAIN-CONTAINING PROTEIN"/>
    <property type="match status" value="1"/>
</dbReference>
<feature type="transmembrane region" description="Helical" evidence="5">
    <location>
        <begin position="220"/>
        <end position="241"/>
    </location>
</feature>
<protein>
    <recommendedName>
        <fullName evidence="6">Major facilitator superfamily (MFS) profile domain-containing protein</fullName>
    </recommendedName>
</protein>
<evidence type="ECO:0000256" key="2">
    <source>
        <dbReference type="ARBA" id="ARBA00022692"/>
    </source>
</evidence>
<feature type="domain" description="Major facilitator superfamily (MFS) profile" evidence="6">
    <location>
        <begin position="30"/>
        <end position="516"/>
    </location>
</feature>
<dbReference type="InterPro" id="IPR036259">
    <property type="entry name" value="MFS_trans_sf"/>
</dbReference>
<organism evidence="7 8">
    <name type="scientific">Aspergillus rambellii</name>
    <dbReference type="NCBI Taxonomy" id="308745"/>
    <lineage>
        <taxon>Eukaryota</taxon>
        <taxon>Fungi</taxon>
        <taxon>Dikarya</taxon>
        <taxon>Ascomycota</taxon>
        <taxon>Pezizomycotina</taxon>
        <taxon>Eurotiomycetes</taxon>
        <taxon>Eurotiomycetidae</taxon>
        <taxon>Eurotiales</taxon>
        <taxon>Aspergillaceae</taxon>
        <taxon>Aspergillus</taxon>
        <taxon>Aspergillus subgen. Nidulantes</taxon>
    </lineage>
</organism>
<dbReference type="AlphaFoldDB" id="A0A0F8U0Z7"/>
<sequence length="537" mass="58331">MERMEETSDSAAAEEKQNQPWKPGKAQWFVFGCLALLSFIISLDTTIITPAIPALESSLHGDTVQAFWAGTSYLLASSVCQPFIVDLSDVFGRRMILTAVLVLFTLGTVLCAVANGFDLFLAGRSLQGVGGGGIMASCIVITTDIVPLRQRPTYYSIVQMAWAVGTLAGPVIGGAIAQNISWRWMFYINLPFCGIGLVLVPLTIRLRAERPSVLERLASIDWTGGVLFIGSLSSFLVGISWGGNQFPWNSWRTVVPIVIGGVGVVISLLWERSLASRPFIHVSLFSTYACVIAYICAFLQGALMMALLYFIPLNLQTVKTFDAIDSGLALMVILGIMLPTSVVTGVLLTRLGHYRWAIWTGWVLSTTAVGLLALLDRHTQASRWVLIFLCLGIGQGLVLTALNFAVQALAKDNKEASAAGMYTFMRTLGMCIGVAVAGTFFQNRLAYELGLRGLPAEVSKEAAGFALKLHDGTMSSAVQSLFIQAFREAFRDLWLFFCGVAALCLLLSLMIQHSSLDRTLQSEHALMDRPEKKAGDC</sequence>
<dbReference type="GO" id="GO:0005886">
    <property type="term" value="C:plasma membrane"/>
    <property type="evidence" value="ECO:0007669"/>
    <property type="project" value="TreeGrafter"/>
</dbReference>
<dbReference type="PRINTS" id="PR01036">
    <property type="entry name" value="TCRTETB"/>
</dbReference>
<dbReference type="SUPFAM" id="SSF103473">
    <property type="entry name" value="MFS general substrate transporter"/>
    <property type="match status" value="1"/>
</dbReference>
<feature type="transmembrane region" description="Helical" evidence="5">
    <location>
        <begin position="160"/>
        <end position="180"/>
    </location>
</feature>
<feature type="transmembrane region" description="Helical" evidence="5">
    <location>
        <begin position="493"/>
        <end position="511"/>
    </location>
</feature>
<keyword evidence="8" id="KW-1185">Reference proteome</keyword>
<evidence type="ECO:0000256" key="1">
    <source>
        <dbReference type="ARBA" id="ARBA00004141"/>
    </source>
</evidence>
<dbReference type="PANTHER" id="PTHR23501">
    <property type="entry name" value="MAJOR FACILITATOR SUPERFAMILY"/>
    <property type="match status" value="1"/>
</dbReference>
<dbReference type="InterPro" id="IPR011701">
    <property type="entry name" value="MFS"/>
</dbReference>
<dbReference type="GO" id="GO:0022857">
    <property type="term" value="F:transmembrane transporter activity"/>
    <property type="evidence" value="ECO:0007669"/>
    <property type="project" value="InterPro"/>
</dbReference>
<gene>
    <name evidence="7" type="ORF">ARAM_000556</name>
</gene>
<accession>A0A0F8U0Z7</accession>
<dbReference type="Gene3D" id="1.20.1250.20">
    <property type="entry name" value="MFS general substrate transporter like domains"/>
    <property type="match status" value="1"/>
</dbReference>
<feature type="transmembrane region" description="Helical" evidence="5">
    <location>
        <begin position="129"/>
        <end position="148"/>
    </location>
</feature>
<dbReference type="Pfam" id="PF07690">
    <property type="entry name" value="MFS_1"/>
    <property type="match status" value="1"/>
</dbReference>
<dbReference type="PROSITE" id="PS00216">
    <property type="entry name" value="SUGAR_TRANSPORT_1"/>
    <property type="match status" value="1"/>
</dbReference>
<dbReference type="Proteomes" id="UP000034291">
    <property type="component" value="Unassembled WGS sequence"/>
</dbReference>
<feature type="transmembrane region" description="Helical" evidence="5">
    <location>
        <begin position="418"/>
        <end position="441"/>
    </location>
</feature>
<reference evidence="7 8" key="1">
    <citation type="submission" date="2015-02" db="EMBL/GenBank/DDBJ databases">
        <title>Draft Genome Sequences of Two Closely-Related Aflatoxigenic Aspergillus Species Obtained from the Cote d'Ivoire.</title>
        <authorList>
            <person name="Moore G.G."/>
            <person name="Beltz S.B."/>
            <person name="Mack B.M."/>
        </authorList>
    </citation>
    <scope>NUCLEOTIDE SEQUENCE [LARGE SCALE GENOMIC DNA]</scope>
    <source>
        <strain evidence="7 8">SRRC1468</strain>
    </source>
</reference>
<feature type="transmembrane region" description="Helical" evidence="5">
    <location>
        <begin position="328"/>
        <end position="349"/>
    </location>
</feature>
<evidence type="ECO:0000259" key="6">
    <source>
        <dbReference type="PROSITE" id="PS50850"/>
    </source>
</evidence>
<feature type="transmembrane region" description="Helical" evidence="5">
    <location>
        <begin position="381"/>
        <end position="406"/>
    </location>
</feature>
<feature type="transmembrane region" description="Helical" evidence="5">
    <location>
        <begin position="186"/>
        <end position="208"/>
    </location>
</feature>
<dbReference type="Gene3D" id="1.20.1720.10">
    <property type="entry name" value="Multidrug resistance protein D"/>
    <property type="match status" value="1"/>
</dbReference>
<dbReference type="OrthoDB" id="10021397at2759"/>
<keyword evidence="3 5" id="KW-1133">Transmembrane helix</keyword>
<evidence type="ECO:0000313" key="7">
    <source>
        <dbReference type="EMBL" id="KKK13223.1"/>
    </source>
</evidence>
<feature type="transmembrane region" description="Helical" evidence="5">
    <location>
        <begin position="28"/>
        <end position="52"/>
    </location>
</feature>
<proteinExistence type="predicted"/>